<dbReference type="PANTHER" id="PTHR11699">
    <property type="entry name" value="ALDEHYDE DEHYDROGENASE-RELATED"/>
    <property type="match status" value="1"/>
</dbReference>
<dbReference type="Gene3D" id="3.40.605.10">
    <property type="entry name" value="Aldehyde Dehydrogenase, Chain A, domain 1"/>
    <property type="match status" value="1"/>
</dbReference>
<dbReference type="AlphaFoldDB" id="A0A382NMA1"/>
<evidence type="ECO:0000259" key="3">
    <source>
        <dbReference type="Pfam" id="PF00171"/>
    </source>
</evidence>
<accession>A0A382NMA1</accession>
<dbReference type="GO" id="GO:0016620">
    <property type="term" value="F:oxidoreductase activity, acting on the aldehyde or oxo group of donors, NAD or NADP as acceptor"/>
    <property type="evidence" value="ECO:0007669"/>
    <property type="project" value="InterPro"/>
</dbReference>
<dbReference type="InterPro" id="IPR016163">
    <property type="entry name" value="Ald_DH_C"/>
</dbReference>
<protein>
    <recommendedName>
        <fullName evidence="3">Aldehyde dehydrogenase domain-containing protein</fullName>
    </recommendedName>
</protein>
<name>A0A382NMA1_9ZZZZ</name>
<feature type="non-terminal residue" evidence="4">
    <location>
        <position position="352"/>
    </location>
</feature>
<dbReference type="Pfam" id="PF00171">
    <property type="entry name" value="Aldedh"/>
    <property type="match status" value="1"/>
</dbReference>
<feature type="domain" description="Aldehyde dehydrogenase" evidence="3">
    <location>
        <begin position="11"/>
        <end position="345"/>
    </location>
</feature>
<gene>
    <name evidence="4" type="ORF">METZ01_LOCUS315183</name>
</gene>
<dbReference type="InterPro" id="IPR016160">
    <property type="entry name" value="Ald_DH_CS_CYS"/>
</dbReference>
<keyword evidence="2" id="KW-0560">Oxidoreductase</keyword>
<evidence type="ECO:0000313" key="4">
    <source>
        <dbReference type="EMBL" id="SVC62329.1"/>
    </source>
</evidence>
<dbReference type="InterPro" id="IPR016162">
    <property type="entry name" value="Ald_DH_N"/>
</dbReference>
<organism evidence="4">
    <name type="scientific">marine metagenome</name>
    <dbReference type="NCBI Taxonomy" id="408172"/>
    <lineage>
        <taxon>unclassified sequences</taxon>
        <taxon>metagenomes</taxon>
        <taxon>ecological metagenomes</taxon>
    </lineage>
</organism>
<dbReference type="SUPFAM" id="SSF53720">
    <property type="entry name" value="ALDH-like"/>
    <property type="match status" value="1"/>
</dbReference>
<dbReference type="InterPro" id="IPR015590">
    <property type="entry name" value="Aldehyde_DH_dom"/>
</dbReference>
<comment type="similarity">
    <text evidence="1">Belongs to the aldehyde dehydrogenase family.</text>
</comment>
<reference evidence="4" key="1">
    <citation type="submission" date="2018-05" db="EMBL/GenBank/DDBJ databases">
        <authorList>
            <person name="Lanie J.A."/>
            <person name="Ng W.-L."/>
            <person name="Kazmierczak K.M."/>
            <person name="Andrzejewski T.M."/>
            <person name="Davidsen T.M."/>
            <person name="Wayne K.J."/>
            <person name="Tettelin H."/>
            <person name="Glass J.I."/>
            <person name="Rusch D."/>
            <person name="Podicherti R."/>
            <person name="Tsui H.-C.T."/>
            <person name="Winkler M.E."/>
        </authorList>
    </citation>
    <scope>NUCLEOTIDE SEQUENCE</scope>
</reference>
<dbReference type="PROSITE" id="PS00070">
    <property type="entry name" value="ALDEHYDE_DEHYDR_CYS"/>
    <property type="match status" value="1"/>
</dbReference>
<dbReference type="InterPro" id="IPR016161">
    <property type="entry name" value="Ald_DH/histidinol_DH"/>
</dbReference>
<dbReference type="EMBL" id="UINC01101486">
    <property type="protein sequence ID" value="SVC62329.1"/>
    <property type="molecule type" value="Genomic_DNA"/>
</dbReference>
<dbReference type="Gene3D" id="3.40.309.10">
    <property type="entry name" value="Aldehyde Dehydrogenase, Chain A, domain 2"/>
    <property type="match status" value="1"/>
</dbReference>
<proteinExistence type="inferred from homology"/>
<evidence type="ECO:0000256" key="2">
    <source>
        <dbReference type="ARBA" id="ARBA00023002"/>
    </source>
</evidence>
<sequence length="352" mass="38218">MIYKNFIGGVWIESITGKTFKSYNPAHTGQVLNEFQDSGQVDIDRAVEFARDAFKMWKHTPAPKRAEILFKAAQIMERDKECIAKGMTQEMGKIIAETRGDVQEAIDMAYYAAGEGRRMAGETNPSELKDKMVMTIREPMGVIGAITPWNFPIAIPAWKAFPALVAGNTMVIKPAEDTPWSVIKLAEVFHEAGLPAGVFNVVTGDGPTAGLPLVRNKDVKMLSFTGSTATGKIIATNCAALGKQYSLEMGGKNGIIVDKDADLDLAVEGVAFGAFGTTGQRCTACSRVFVHEDVKDEFTEKLVAKAQSLFLGDGLDETVDMGPLINEKAVRKVDKYVREAKDRLAFIGGGKL</sequence>
<dbReference type="FunFam" id="3.40.605.10:FF:000007">
    <property type="entry name" value="NAD/NADP-dependent betaine aldehyde dehydrogenase"/>
    <property type="match status" value="1"/>
</dbReference>
<evidence type="ECO:0000256" key="1">
    <source>
        <dbReference type="ARBA" id="ARBA00009986"/>
    </source>
</evidence>